<dbReference type="InterPro" id="IPR052164">
    <property type="entry name" value="Anthracycline_SecMetBiosynth"/>
</dbReference>
<dbReference type="PANTHER" id="PTHR33993:SF10">
    <property type="entry name" value="CONSERVED PROTEIN"/>
    <property type="match status" value="1"/>
</dbReference>
<dbReference type="PROSITE" id="PS51819">
    <property type="entry name" value="VOC"/>
    <property type="match status" value="2"/>
</dbReference>
<gene>
    <name evidence="2" type="ORF">K7862_13825</name>
</gene>
<dbReference type="PANTHER" id="PTHR33993">
    <property type="entry name" value="GLYOXALASE-RELATED"/>
    <property type="match status" value="1"/>
</dbReference>
<dbReference type="EMBL" id="JAINZZ010000013">
    <property type="protein sequence ID" value="MBY8878707.1"/>
    <property type="molecule type" value="Genomic_DNA"/>
</dbReference>
<dbReference type="InterPro" id="IPR037523">
    <property type="entry name" value="VOC_core"/>
</dbReference>
<comment type="caution">
    <text evidence="2">The sequence shown here is derived from an EMBL/GenBank/DDBJ whole genome shotgun (WGS) entry which is preliminary data.</text>
</comment>
<sequence>MTDVPSRRPPGTPCWASLMAHRADRALDFYGALFGWEFVPGPRQLGSYMIAVRDGQRIAGIGEGAAEPHRPVSWTTMFASDDVDVSAELVRECGGTLGIGPLNADDEGRLAIAVDPSGAVFGIWQGRRLPGADVTGAPGTVSWSELTTRDSSLVAKFYQAVLGVEAQQTDESGVDRMVLRAAGQAAAGVLGVGRDLPRDRGAHWMTYFAVADTDAATGRAAELGARVLEPPCASRHGRMATVADPEGAAFALITAGESVAED</sequence>
<protein>
    <submittedName>
        <fullName evidence="2">VOC family protein</fullName>
    </submittedName>
</protein>
<feature type="domain" description="VOC" evidence="1">
    <location>
        <begin position="140"/>
        <end position="255"/>
    </location>
</feature>
<dbReference type="Gene3D" id="3.10.180.10">
    <property type="entry name" value="2,3-Dihydroxybiphenyl 1,2-Dioxygenase, domain 1"/>
    <property type="match status" value="2"/>
</dbReference>
<dbReference type="InterPro" id="IPR029068">
    <property type="entry name" value="Glyas_Bleomycin-R_OHBP_Dase"/>
</dbReference>
<name>A0ABS7Q6D9_9ACTN</name>
<dbReference type="InterPro" id="IPR041581">
    <property type="entry name" value="Glyoxalase_6"/>
</dbReference>
<feature type="domain" description="VOC" evidence="1">
    <location>
        <begin position="12"/>
        <end position="126"/>
    </location>
</feature>
<dbReference type="CDD" id="cd07247">
    <property type="entry name" value="SgaA_N_like"/>
    <property type="match status" value="2"/>
</dbReference>
<dbReference type="RefSeq" id="WP_222962840.1">
    <property type="nucleotide sequence ID" value="NZ_JAINZZ010000013.1"/>
</dbReference>
<organism evidence="2 3">
    <name type="scientific">Actinacidiphila acidipaludis</name>
    <dbReference type="NCBI Taxonomy" id="2873382"/>
    <lineage>
        <taxon>Bacteria</taxon>
        <taxon>Bacillati</taxon>
        <taxon>Actinomycetota</taxon>
        <taxon>Actinomycetes</taxon>
        <taxon>Kitasatosporales</taxon>
        <taxon>Streptomycetaceae</taxon>
        <taxon>Actinacidiphila</taxon>
    </lineage>
</organism>
<dbReference type="SUPFAM" id="SSF54593">
    <property type="entry name" value="Glyoxalase/Bleomycin resistance protein/Dihydroxybiphenyl dioxygenase"/>
    <property type="match status" value="2"/>
</dbReference>
<evidence type="ECO:0000313" key="2">
    <source>
        <dbReference type="EMBL" id="MBY8878707.1"/>
    </source>
</evidence>
<evidence type="ECO:0000259" key="1">
    <source>
        <dbReference type="PROSITE" id="PS51819"/>
    </source>
</evidence>
<proteinExistence type="predicted"/>
<evidence type="ECO:0000313" key="3">
    <source>
        <dbReference type="Proteomes" id="UP000778578"/>
    </source>
</evidence>
<reference evidence="2 3" key="1">
    <citation type="submission" date="2021-08" db="EMBL/GenBank/DDBJ databases">
        <title>WGS of actinomycetes from Thailand.</title>
        <authorList>
            <person name="Thawai C."/>
        </authorList>
    </citation>
    <scope>NUCLEOTIDE SEQUENCE [LARGE SCALE GENOMIC DNA]</scope>
    <source>
        <strain evidence="2 3">PLK6-54</strain>
    </source>
</reference>
<dbReference type="Pfam" id="PF18029">
    <property type="entry name" value="Glyoxalase_6"/>
    <property type="match status" value="1"/>
</dbReference>
<accession>A0ABS7Q6D9</accession>
<dbReference type="Proteomes" id="UP000778578">
    <property type="component" value="Unassembled WGS sequence"/>
</dbReference>
<keyword evidence="3" id="KW-1185">Reference proteome</keyword>